<gene>
    <name evidence="6" type="primary">LOC106805411</name>
</gene>
<dbReference type="PROSITE" id="PS50082">
    <property type="entry name" value="WD_REPEATS_2"/>
    <property type="match status" value="5"/>
</dbReference>
<reference evidence="6" key="1">
    <citation type="submission" date="2025-08" db="UniProtKB">
        <authorList>
            <consortium name="RefSeq"/>
        </authorList>
    </citation>
    <scope>IDENTIFICATION</scope>
</reference>
<keyword evidence="1 4" id="KW-0853">WD repeat</keyword>
<dbReference type="InterPro" id="IPR001680">
    <property type="entry name" value="WD40_rpt"/>
</dbReference>
<evidence type="ECO:0000256" key="1">
    <source>
        <dbReference type="ARBA" id="ARBA00022574"/>
    </source>
</evidence>
<protein>
    <submittedName>
        <fullName evidence="6">Actin-interacting protein 1-like</fullName>
    </submittedName>
</protein>
<dbReference type="Gene3D" id="2.130.10.10">
    <property type="entry name" value="YVTN repeat-like/Quinoprotein amine dehydrogenase"/>
    <property type="match status" value="2"/>
</dbReference>
<sequence>MSYKHKSVFATLPKTTRGVPLVLGGDPKGKNFLYVSGNSVIIRDIDEPLNADIYTQHSVQTTCAKYSPSGFYIASGDVNGKIRIWDTTQVEHILKNEYQPLGGTIRDISWSPDSQRMVVCGDGRESYARVFLAETGSSVGEIMGHAKLINSVDYRSVRPFRIATASEDNEVNLYEGPPFKFLLSKKEHTRFANAVRFSPDGLHFATASADGKCFVYDGKTGDLRAQMGEPAHSGGIYALAWSPDNSEIMTVSGDRSARVWAVATGAMVGECVFGSTVDDMQVGCLWQGAHLLSVSLSGVINYLERGNLSTPSRVVKGHNKPISCVTASDDRRTIVTGSQTGALVCWDAASGRAQPLIGRSHANQVLAVVVDGDDIVSCSMDDCVRVSYLASGEWGTHDVRMESMPRDIAVHHGLLAVACMNEVTLLRGDRISSLLKVDYEPSSVTYNDAESHLAVGGGLDHRVHVYRLQAGDQLAPMEELQHAGGITAVAYSPGNACLGAADANRRVIVYSVPGYQRLHNVDWSTHSARVTCIAWSPNSLFLASGGVDTNVIVWSVREPNKWVEIRSAHPMSPITGLAWLSDAELVSVGSDSNVHTWQLSQ</sequence>
<dbReference type="SMART" id="SM00320">
    <property type="entry name" value="WD40"/>
    <property type="match status" value="11"/>
</dbReference>
<dbReference type="CDD" id="cd00200">
    <property type="entry name" value="WD40"/>
    <property type="match status" value="1"/>
</dbReference>
<dbReference type="Proteomes" id="UP000695022">
    <property type="component" value="Unplaced"/>
</dbReference>
<organism evidence="5 6">
    <name type="scientific">Priapulus caudatus</name>
    <name type="common">Priapulid worm</name>
    <dbReference type="NCBI Taxonomy" id="37621"/>
    <lineage>
        <taxon>Eukaryota</taxon>
        <taxon>Metazoa</taxon>
        <taxon>Ecdysozoa</taxon>
        <taxon>Scalidophora</taxon>
        <taxon>Priapulida</taxon>
        <taxon>Priapulimorpha</taxon>
        <taxon>Priapulimorphida</taxon>
        <taxon>Priapulidae</taxon>
        <taxon>Priapulus</taxon>
    </lineage>
</organism>
<dbReference type="InterPro" id="IPR015943">
    <property type="entry name" value="WD40/YVTN_repeat-like_dom_sf"/>
</dbReference>
<dbReference type="InterPro" id="IPR036322">
    <property type="entry name" value="WD40_repeat_dom_sf"/>
</dbReference>
<evidence type="ECO:0000256" key="2">
    <source>
        <dbReference type="ARBA" id="ARBA00022737"/>
    </source>
</evidence>
<keyword evidence="5" id="KW-1185">Reference proteome</keyword>
<comment type="similarity">
    <text evidence="3">Belongs to the WD repeat AIP1 family.</text>
</comment>
<feature type="repeat" description="WD" evidence="4">
    <location>
        <begin position="54"/>
        <end position="95"/>
    </location>
</feature>
<keyword evidence="2" id="KW-0677">Repeat</keyword>
<feature type="repeat" description="WD" evidence="4">
    <location>
        <begin position="315"/>
        <end position="356"/>
    </location>
</feature>
<evidence type="ECO:0000256" key="3">
    <source>
        <dbReference type="ARBA" id="ARBA00038366"/>
    </source>
</evidence>
<evidence type="ECO:0000313" key="5">
    <source>
        <dbReference type="Proteomes" id="UP000695022"/>
    </source>
</evidence>
<proteinExistence type="inferred from homology"/>
<feature type="repeat" description="WD" evidence="4">
    <location>
        <begin position="229"/>
        <end position="270"/>
    </location>
</feature>
<feature type="repeat" description="WD" evidence="4">
    <location>
        <begin position="185"/>
        <end position="226"/>
    </location>
</feature>
<name>A0ABM1DR98_PRICU</name>
<dbReference type="SUPFAM" id="SSF50978">
    <property type="entry name" value="WD40 repeat-like"/>
    <property type="match status" value="2"/>
</dbReference>
<dbReference type="PANTHER" id="PTHR19856:SF0">
    <property type="entry name" value="WD REPEAT-CONTAINING PROTEIN 1"/>
    <property type="match status" value="1"/>
</dbReference>
<dbReference type="Pfam" id="PF00400">
    <property type="entry name" value="WD40"/>
    <property type="match status" value="7"/>
</dbReference>
<evidence type="ECO:0000256" key="4">
    <source>
        <dbReference type="PROSITE-ProRule" id="PRU00221"/>
    </source>
</evidence>
<feature type="repeat" description="WD" evidence="4">
    <location>
        <begin position="523"/>
        <end position="557"/>
    </location>
</feature>
<accession>A0ABM1DR98</accession>
<dbReference type="RefSeq" id="XP_014662469.1">
    <property type="nucleotide sequence ID" value="XM_014806983.1"/>
</dbReference>
<evidence type="ECO:0000313" key="6">
    <source>
        <dbReference type="RefSeq" id="XP_014662469.1"/>
    </source>
</evidence>
<dbReference type="PANTHER" id="PTHR19856">
    <property type="entry name" value="WD-REPEATCONTAINING PROTEIN WDR1"/>
    <property type="match status" value="1"/>
</dbReference>
<dbReference type="GeneID" id="106805411"/>
<dbReference type="PROSITE" id="PS50294">
    <property type="entry name" value="WD_REPEATS_REGION"/>
    <property type="match status" value="4"/>
</dbReference>